<dbReference type="EMBL" id="UINC01132720">
    <property type="protein sequence ID" value="SVD15205.1"/>
    <property type="molecule type" value="Genomic_DNA"/>
</dbReference>
<dbReference type="GO" id="GO:0005886">
    <property type="term" value="C:plasma membrane"/>
    <property type="evidence" value="ECO:0007669"/>
    <property type="project" value="TreeGrafter"/>
</dbReference>
<dbReference type="PANTHER" id="PTHR11562:SF17">
    <property type="entry name" value="RE54080P-RELATED"/>
    <property type="match status" value="1"/>
</dbReference>
<evidence type="ECO:0000256" key="5">
    <source>
        <dbReference type="SAM" id="Phobius"/>
    </source>
</evidence>
<reference evidence="7" key="1">
    <citation type="submission" date="2018-05" db="EMBL/GenBank/DDBJ databases">
        <authorList>
            <person name="Lanie J.A."/>
            <person name="Ng W.-L."/>
            <person name="Kazmierczak K.M."/>
            <person name="Andrzejewski T.M."/>
            <person name="Davidsen T.M."/>
            <person name="Wayne K.J."/>
            <person name="Tettelin H."/>
            <person name="Glass J.I."/>
            <person name="Rusch D."/>
            <person name="Podicherti R."/>
            <person name="Tsui H.-C.T."/>
            <person name="Winkler M.E."/>
        </authorList>
    </citation>
    <scope>NUCLEOTIDE SEQUENCE</scope>
</reference>
<evidence type="ECO:0000259" key="6">
    <source>
        <dbReference type="Pfam" id="PF01545"/>
    </source>
</evidence>
<feature type="non-terminal residue" evidence="7">
    <location>
        <position position="95"/>
    </location>
</feature>
<dbReference type="AlphaFoldDB" id="A0A382T0E8"/>
<dbReference type="GO" id="GO:0005385">
    <property type="term" value="F:zinc ion transmembrane transporter activity"/>
    <property type="evidence" value="ECO:0007669"/>
    <property type="project" value="TreeGrafter"/>
</dbReference>
<name>A0A382T0E8_9ZZZZ</name>
<keyword evidence="2 5" id="KW-0812">Transmembrane</keyword>
<accession>A0A382T0E8</accession>
<dbReference type="InterPro" id="IPR027469">
    <property type="entry name" value="Cation_efflux_TMD_sf"/>
</dbReference>
<evidence type="ECO:0000256" key="2">
    <source>
        <dbReference type="ARBA" id="ARBA00022692"/>
    </source>
</evidence>
<dbReference type="SUPFAM" id="SSF161111">
    <property type="entry name" value="Cation efflux protein transmembrane domain-like"/>
    <property type="match status" value="1"/>
</dbReference>
<evidence type="ECO:0000256" key="1">
    <source>
        <dbReference type="ARBA" id="ARBA00004141"/>
    </source>
</evidence>
<evidence type="ECO:0000256" key="3">
    <source>
        <dbReference type="ARBA" id="ARBA00022989"/>
    </source>
</evidence>
<feature type="domain" description="Cation efflux protein transmembrane" evidence="6">
    <location>
        <begin position="17"/>
        <end position="94"/>
    </location>
</feature>
<gene>
    <name evidence="7" type="ORF">METZ01_LOCUS368059</name>
</gene>
<dbReference type="PANTHER" id="PTHR11562">
    <property type="entry name" value="CATION EFFLUX PROTEIN/ ZINC TRANSPORTER"/>
    <property type="match status" value="1"/>
</dbReference>
<dbReference type="InterPro" id="IPR058533">
    <property type="entry name" value="Cation_efflux_TM"/>
</dbReference>
<feature type="transmembrane region" description="Helical" evidence="5">
    <location>
        <begin position="18"/>
        <end position="40"/>
    </location>
</feature>
<organism evidence="7">
    <name type="scientific">marine metagenome</name>
    <dbReference type="NCBI Taxonomy" id="408172"/>
    <lineage>
        <taxon>unclassified sequences</taxon>
        <taxon>metagenomes</taxon>
        <taxon>ecological metagenomes</taxon>
    </lineage>
</organism>
<proteinExistence type="predicted"/>
<evidence type="ECO:0000256" key="4">
    <source>
        <dbReference type="ARBA" id="ARBA00023136"/>
    </source>
</evidence>
<comment type="subcellular location">
    <subcellularLocation>
        <location evidence="1">Membrane</location>
        <topology evidence="1">Multi-pass membrane protein</topology>
    </subcellularLocation>
</comment>
<dbReference type="InterPro" id="IPR050681">
    <property type="entry name" value="CDF/SLC30A"/>
</dbReference>
<dbReference type="NCBIfam" id="TIGR01297">
    <property type="entry name" value="CDF"/>
    <property type="match status" value="1"/>
</dbReference>
<keyword evidence="3 5" id="KW-1133">Transmembrane helix</keyword>
<evidence type="ECO:0000313" key="7">
    <source>
        <dbReference type="EMBL" id="SVD15205.1"/>
    </source>
</evidence>
<sequence length="95" mass="10080">MSQDHVQHGKRSSTRIQLALCLTGIFMVVEVVGGILSGSLALLADAGHMLTDTMALGLSAYAFRVSRKPADASRSYGYLRAQIIAAFVNGLSLLV</sequence>
<dbReference type="Pfam" id="PF01545">
    <property type="entry name" value="Cation_efflux"/>
    <property type="match status" value="1"/>
</dbReference>
<keyword evidence="4 5" id="KW-0472">Membrane</keyword>
<dbReference type="InterPro" id="IPR002524">
    <property type="entry name" value="Cation_efflux"/>
</dbReference>
<dbReference type="Gene3D" id="1.20.1510.10">
    <property type="entry name" value="Cation efflux protein transmembrane domain"/>
    <property type="match status" value="1"/>
</dbReference>
<protein>
    <recommendedName>
        <fullName evidence="6">Cation efflux protein transmembrane domain-containing protein</fullName>
    </recommendedName>
</protein>